<dbReference type="Proteomes" id="UP000067626">
    <property type="component" value="Chromosome"/>
</dbReference>
<dbReference type="EMBL" id="CP012159">
    <property type="protein sequence ID" value="AKT36841.1"/>
    <property type="molecule type" value="Genomic_DNA"/>
</dbReference>
<accession>A0A0K1E7I1</accession>
<keyword evidence="3" id="KW-1185">Reference proteome</keyword>
<protein>
    <submittedName>
        <fullName evidence="2">Uncharacterized protein</fullName>
    </submittedName>
</protein>
<evidence type="ECO:0000313" key="3">
    <source>
        <dbReference type="Proteomes" id="UP000067626"/>
    </source>
</evidence>
<dbReference type="OrthoDB" id="122107at2"/>
<dbReference type="RefSeq" id="WP_050429292.1">
    <property type="nucleotide sequence ID" value="NZ_CP012159.1"/>
</dbReference>
<proteinExistence type="predicted"/>
<gene>
    <name evidence="2" type="ORF">CMC5_009620</name>
</gene>
<evidence type="ECO:0000313" key="2">
    <source>
        <dbReference type="EMBL" id="AKT36841.1"/>
    </source>
</evidence>
<reference evidence="2 3" key="1">
    <citation type="submission" date="2015-07" db="EMBL/GenBank/DDBJ databases">
        <title>Genome analysis of myxobacterium Chondromyces crocatus Cm c5 reveals a high potential for natural compound synthesis and the genetic basis for the loss of fruiting body formation.</title>
        <authorList>
            <person name="Zaburannyi N."/>
            <person name="Bunk B."/>
            <person name="Maier J."/>
            <person name="Overmann J."/>
            <person name="Mueller R."/>
        </authorList>
    </citation>
    <scope>NUCLEOTIDE SEQUENCE [LARGE SCALE GENOMIC DNA]</scope>
    <source>
        <strain evidence="2 3">Cm c5</strain>
    </source>
</reference>
<feature type="region of interest" description="Disordered" evidence="1">
    <location>
        <begin position="1"/>
        <end position="40"/>
    </location>
</feature>
<evidence type="ECO:0000256" key="1">
    <source>
        <dbReference type="SAM" id="MobiDB-lite"/>
    </source>
</evidence>
<feature type="compositionally biased region" description="Basic and acidic residues" evidence="1">
    <location>
        <begin position="21"/>
        <end position="37"/>
    </location>
</feature>
<name>A0A0K1E7I1_CHOCO</name>
<dbReference type="AlphaFoldDB" id="A0A0K1E7I1"/>
<organism evidence="2 3">
    <name type="scientific">Chondromyces crocatus</name>
    <dbReference type="NCBI Taxonomy" id="52"/>
    <lineage>
        <taxon>Bacteria</taxon>
        <taxon>Pseudomonadati</taxon>
        <taxon>Myxococcota</taxon>
        <taxon>Polyangia</taxon>
        <taxon>Polyangiales</taxon>
        <taxon>Polyangiaceae</taxon>
        <taxon>Chondromyces</taxon>
    </lineage>
</organism>
<sequence length="115" mass="12394">MSHDGGPTRHPGHALPIAPEDTERAPEGVKVPGERQAEPPTVCRKLRTKMAFGSLHEGTLDWRHGHSSTAVYWCLSTMETAGPDDSYAHPHGCRAGRSCYLPPPGAELDEANDVA</sequence>
<dbReference type="KEGG" id="ccro:CMC5_009620"/>
<dbReference type="STRING" id="52.CMC5_009620"/>